<dbReference type="PANTHER" id="PTHR11647:SF1">
    <property type="entry name" value="COLLAPSIN RESPONSE MEDIATOR PROTEIN"/>
    <property type="match status" value="1"/>
</dbReference>
<dbReference type="GO" id="GO:0016810">
    <property type="term" value="F:hydrolase activity, acting on carbon-nitrogen (but not peptide) bonds"/>
    <property type="evidence" value="ECO:0007669"/>
    <property type="project" value="InterPro"/>
</dbReference>
<evidence type="ECO:0000256" key="1">
    <source>
        <dbReference type="ARBA" id="ARBA00001947"/>
    </source>
</evidence>
<dbReference type="InterPro" id="IPR050378">
    <property type="entry name" value="Metallo-dep_Hydrolases_sf"/>
</dbReference>
<dbReference type="EMBL" id="CP009933">
    <property type="protein sequence ID" value="AKA72122.1"/>
    <property type="molecule type" value="Genomic_DNA"/>
</dbReference>
<dbReference type="RefSeq" id="WP_029163302.1">
    <property type="nucleotide sequence ID" value="NZ_CP009933.1"/>
</dbReference>
<dbReference type="PANTHER" id="PTHR11647">
    <property type="entry name" value="HYDRANTOINASE/DIHYDROPYRIMIDINASE FAMILY MEMBER"/>
    <property type="match status" value="1"/>
</dbReference>
<dbReference type="Gene3D" id="3.20.20.140">
    <property type="entry name" value="Metal-dependent hydrolases"/>
    <property type="match status" value="1"/>
</dbReference>
<reference evidence="3 4" key="1">
    <citation type="journal article" date="2015" name="J. Biotechnol.">
        <title>Complete genome sequence of a malodorant-producing acetogen, Clostridium scatologenes ATCC 25775(T).</title>
        <authorList>
            <person name="Zhu Z."/>
            <person name="Guo T."/>
            <person name="Zheng H."/>
            <person name="Song T."/>
            <person name="Ouyang P."/>
            <person name="Xie J."/>
        </authorList>
    </citation>
    <scope>NUCLEOTIDE SEQUENCE [LARGE SCALE GENOMIC DNA]</scope>
    <source>
        <strain evidence="3 4">ATCC 25775</strain>
    </source>
</reference>
<dbReference type="Pfam" id="PF01979">
    <property type="entry name" value="Amidohydro_1"/>
    <property type="match status" value="1"/>
</dbReference>
<feature type="domain" description="Amidohydrolase-related" evidence="2">
    <location>
        <begin position="53"/>
        <end position="436"/>
    </location>
</feature>
<dbReference type="Proteomes" id="UP000033115">
    <property type="component" value="Chromosome"/>
</dbReference>
<dbReference type="InterPro" id="IPR032466">
    <property type="entry name" value="Metal_Hydrolase"/>
</dbReference>
<keyword evidence="4" id="KW-1185">Reference proteome</keyword>
<comment type="cofactor">
    <cofactor evidence="1">
        <name>Zn(2+)</name>
        <dbReference type="ChEBI" id="CHEBI:29105"/>
    </cofactor>
</comment>
<sequence>MDIYDLLIKNGTLIDPETNTIIHGNVGINQCKIAIITKKNICGKREIDAQGCIVCPGFIDIHGHIDGHRECGELSVFQGVTTTIGGNCGFSPEDLKKFFLEQDKKGFPINQAQFIGHFNLRKNVGLINPYIAATDFQIKCMENIERKLFEEGAVGLSFGLEYAPGASFEEVIALSSIASKYKKLVAIHTRLDGPKDLDSLKEAIKIAEITGAAVQISHFVYQYGTGIMTEALEIVEDARKSGLNVWLDSGMYTDFATSIGTSVFDEDHIKKFNWKLNDMLVSTGKYKGERLTEKLYKELRDNYKSETIVCFTGVEDEIYEVLLKDYVMLSSDIGPSPSGNRSEGHPQNAGTFPRFFRKMVREQRSISLIKAIEKCTLLPAKVLGLTSKGRLKEGLDADIVIFDIETISDKSDFLGKGKPDAKPEGIHYVVVNGTIVVENGDIIDEVLPGKTIIDK</sequence>
<dbReference type="STRING" id="1548.CSCA_4997"/>
<evidence type="ECO:0000259" key="2">
    <source>
        <dbReference type="Pfam" id="PF01979"/>
    </source>
</evidence>
<dbReference type="SUPFAM" id="SSF51556">
    <property type="entry name" value="Metallo-dependent hydrolases"/>
    <property type="match status" value="1"/>
</dbReference>
<dbReference type="InterPro" id="IPR006680">
    <property type="entry name" value="Amidohydro-rel"/>
</dbReference>
<proteinExistence type="predicted"/>
<dbReference type="AlphaFoldDB" id="A0A0E3MBT5"/>
<evidence type="ECO:0000313" key="4">
    <source>
        <dbReference type="Proteomes" id="UP000033115"/>
    </source>
</evidence>
<evidence type="ECO:0000313" key="3">
    <source>
        <dbReference type="EMBL" id="AKA72122.1"/>
    </source>
</evidence>
<accession>A0A0E3MBT5</accession>
<name>A0A0E3MBT5_CLOSL</name>
<protein>
    <submittedName>
        <fullName evidence="3">D-aminoacylase domain protein</fullName>
    </submittedName>
</protein>
<organism evidence="3 4">
    <name type="scientific">Clostridium scatologenes</name>
    <dbReference type="NCBI Taxonomy" id="1548"/>
    <lineage>
        <taxon>Bacteria</taxon>
        <taxon>Bacillati</taxon>
        <taxon>Bacillota</taxon>
        <taxon>Clostridia</taxon>
        <taxon>Eubacteriales</taxon>
        <taxon>Clostridiaceae</taxon>
        <taxon>Clostridium</taxon>
    </lineage>
</organism>
<dbReference type="HOGENOM" id="CLU_016107_3_0_9"/>
<gene>
    <name evidence="3" type="ORF">CSCA_4997</name>
</gene>
<dbReference type="KEGG" id="csq:CSCA_4997"/>
<dbReference type="InterPro" id="IPR011059">
    <property type="entry name" value="Metal-dep_hydrolase_composite"/>
</dbReference>
<dbReference type="SUPFAM" id="SSF51338">
    <property type="entry name" value="Composite domain of metallo-dependent hydrolases"/>
    <property type="match status" value="1"/>
</dbReference>